<feature type="chain" id="PRO_5028917200" evidence="3">
    <location>
        <begin position="28"/>
        <end position="259"/>
    </location>
</feature>
<sequence length="259" mass="28659">MLTPPMRVNLSPVLLYLGCFQMATVFSSPLTPSTVQGSSSMASVSADGSTLAEEHTSSNLTTELTPTLSRQPTTMSIEQIADFIVNEQYKKRISEVDAAVLAALNGPIQERLMTEAACLENCTSSLYRCVPMPNTRNYVCEMDAFMLCLVVVSALFTGICLPIACITFYVCGIYARLRRCLAPSKPFYSKTDNECFERVPETTCPSMQSTTALISTRHPPNYMERMYKKKHSTVHRYSQPQVELPRERAKSVCGGASVM</sequence>
<feature type="compositionally biased region" description="Polar residues" evidence="1">
    <location>
        <begin position="57"/>
        <end position="69"/>
    </location>
</feature>
<protein>
    <submittedName>
        <fullName evidence="5">Transmembrane protein</fullName>
    </submittedName>
</protein>
<keyword evidence="2" id="KW-0472">Membrane</keyword>
<keyword evidence="2" id="KW-0812">Transmembrane</keyword>
<dbReference type="AlphaFoldDB" id="A0A7E4VUV6"/>
<proteinExistence type="predicted"/>
<feature type="signal peptide" evidence="3">
    <location>
        <begin position="1"/>
        <end position="27"/>
    </location>
</feature>
<dbReference type="Proteomes" id="UP000492821">
    <property type="component" value="Unassembled WGS sequence"/>
</dbReference>
<evidence type="ECO:0000313" key="4">
    <source>
        <dbReference type="Proteomes" id="UP000492821"/>
    </source>
</evidence>
<feature type="transmembrane region" description="Helical" evidence="2">
    <location>
        <begin position="144"/>
        <end position="175"/>
    </location>
</feature>
<reference evidence="4" key="1">
    <citation type="journal article" date="2013" name="Genetics">
        <title>The draft genome and transcriptome of Panagrellus redivivus are shaped by the harsh demands of a free-living lifestyle.</title>
        <authorList>
            <person name="Srinivasan J."/>
            <person name="Dillman A.R."/>
            <person name="Macchietto M.G."/>
            <person name="Heikkinen L."/>
            <person name="Lakso M."/>
            <person name="Fracchia K.M."/>
            <person name="Antoshechkin I."/>
            <person name="Mortazavi A."/>
            <person name="Wong G."/>
            <person name="Sternberg P.W."/>
        </authorList>
    </citation>
    <scope>NUCLEOTIDE SEQUENCE [LARGE SCALE GENOMIC DNA]</scope>
    <source>
        <strain evidence="4">MT8872</strain>
    </source>
</reference>
<feature type="compositionally biased region" description="Low complexity" evidence="1">
    <location>
        <begin position="37"/>
        <end position="50"/>
    </location>
</feature>
<reference evidence="5" key="2">
    <citation type="submission" date="2020-10" db="UniProtKB">
        <authorList>
            <consortium name="WormBaseParasite"/>
        </authorList>
    </citation>
    <scope>IDENTIFICATION</scope>
</reference>
<evidence type="ECO:0000256" key="2">
    <source>
        <dbReference type="SAM" id="Phobius"/>
    </source>
</evidence>
<evidence type="ECO:0000256" key="3">
    <source>
        <dbReference type="SAM" id="SignalP"/>
    </source>
</evidence>
<keyword evidence="2" id="KW-1133">Transmembrane helix</keyword>
<dbReference type="WBParaSite" id="Pan_g2676.t1">
    <property type="protein sequence ID" value="Pan_g2676.t1"/>
    <property type="gene ID" value="Pan_g2676"/>
</dbReference>
<evidence type="ECO:0000256" key="1">
    <source>
        <dbReference type="SAM" id="MobiDB-lite"/>
    </source>
</evidence>
<evidence type="ECO:0000313" key="5">
    <source>
        <dbReference type="WBParaSite" id="Pan_g2676.t1"/>
    </source>
</evidence>
<accession>A0A7E4VUV6</accession>
<name>A0A7E4VUV6_PANRE</name>
<organism evidence="4 5">
    <name type="scientific">Panagrellus redivivus</name>
    <name type="common">Microworm</name>
    <dbReference type="NCBI Taxonomy" id="6233"/>
    <lineage>
        <taxon>Eukaryota</taxon>
        <taxon>Metazoa</taxon>
        <taxon>Ecdysozoa</taxon>
        <taxon>Nematoda</taxon>
        <taxon>Chromadorea</taxon>
        <taxon>Rhabditida</taxon>
        <taxon>Tylenchina</taxon>
        <taxon>Panagrolaimomorpha</taxon>
        <taxon>Panagrolaimoidea</taxon>
        <taxon>Panagrolaimidae</taxon>
        <taxon>Panagrellus</taxon>
    </lineage>
</organism>
<keyword evidence="4" id="KW-1185">Reference proteome</keyword>
<keyword evidence="3" id="KW-0732">Signal</keyword>
<feature type="region of interest" description="Disordered" evidence="1">
    <location>
        <begin position="37"/>
        <end position="69"/>
    </location>
</feature>